<evidence type="ECO:0000256" key="1">
    <source>
        <dbReference type="ARBA" id="ARBA00004245"/>
    </source>
</evidence>
<dbReference type="PANTHER" id="PTHR19845">
    <property type="entry name" value="KATANIN P80 SUBUNIT"/>
    <property type="match status" value="1"/>
</dbReference>
<accession>A0A7R8V0B2</accession>
<dbReference type="InterPro" id="IPR019775">
    <property type="entry name" value="WD40_repeat_CS"/>
</dbReference>
<dbReference type="InterPro" id="IPR028021">
    <property type="entry name" value="Katanin_C-terminal"/>
</dbReference>
<name>A0A7R8V0B2_HERIL</name>
<dbReference type="GO" id="GO:0005874">
    <property type="term" value="C:microtubule"/>
    <property type="evidence" value="ECO:0007669"/>
    <property type="project" value="UniProtKB-KW"/>
</dbReference>
<evidence type="ECO:0000256" key="9">
    <source>
        <dbReference type="SAM" id="MobiDB-lite"/>
    </source>
</evidence>
<feature type="repeat" description="WD" evidence="8">
    <location>
        <begin position="98"/>
        <end position="139"/>
    </location>
</feature>
<dbReference type="GO" id="GO:0008352">
    <property type="term" value="C:katanin complex"/>
    <property type="evidence" value="ECO:0007669"/>
    <property type="project" value="InterPro"/>
</dbReference>
<dbReference type="GO" id="GO:0005813">
    <property type="term" value="C:centrosome"/>
    <property type="evidence" value="ECO:0007669"/>
    <property type="project" value="UniProtKB-SubCell"/>
</dbReference>
<feature type="repeat" description="WD" evidence="8">
    <location>
        <begin position="56"/>
        <end position="97"/>
    </location>
</feature>
<feature type="domain" description="Katanin p80 subunit C-terminal" evidence="10">
    <location>
        <begin position="615"/>
        <end position="755"/>
    </location>
</feature>
<dbReference type="EMBL" id="LR899013">
    <property type="protein sequence ID" value="CAD7090298.1"/>
    <property type="molecule type" value="Genomic_DNA"/>
</dbReference>
<feature type="repeat" description="WD" evidence="8">
    <location>
        <begin position="183"/>
        <end position="224"/>
    </location>
</feature>
<dbReference type="InterPro" id="IPR001680">
    <property type="entry name" value="WD40_rpt"/>
</dbReference>
<dbReference type="AlphaFoldDB" id="A0A7R8V0B2"/>
<protein>
    <recommendedName>
        <fullName evidence="7">Katanin p80 WD40 repeat-containing subunit B1</fullName>
        <shortName evidence="7">Katanin p80 subunit B1</shortName>
    </recommendedName>
    <alternativeName>
        <fullName evidence="7">p80 katanin</fullName>
    </alternativeName>
</protein>
<dbReference type="SMART" id="SM00320">
    <property type="entry name" value="WD40"/>
    <property type="match status" value="6"/>
</dbReference>
<comment type="similarity">
    <text evidence="7">Belongs to the WD repeat KATNB1 family.</text>
</comment>
<comment type="subcellular location">
    <subcellularLocation>
        <location evidence="1 7">Cytoplasm</location>
        <location evidence="1 7">Cytoskeleton</location>
    </subcellularLocation>
    <subcellularLocation>
        <location evidence="7">Cytoplasm</location>
    </subcellularLocation>
    <subcellularLocation>
        <location evidence="7">Cytoplasm</location>
        <location evidence="7">Cytoskeleton</location>
        <location evidence="7">Microtubule organizing center</location>
        <location evidence="7">Centrosome</location>
    </subcellularLocation>
    <subcellularLocation>
        <location evidence="7">Cytoplasm</location>
        <location evidence="7">Cytoskeleton</location>
        <location evidence="7">Spindle pole</location>
    </subcellularLocation>
    <subcellularLocation>
        <location evidence="7">Cytoplasm</location>
        <location evidence="7">Cytoskeleton</location>
        <location evidence="7">Spindle</location>
    </subcellularLocation>
    <text evidence="7">Predominantly cytoplasmic. Localized to the interphase centrosome and mitotic spindle poles.</text>
</comment>
<proteinExistence type="inferred from homology"/>
<comment type="function">
    <text evidence="7">Participates in a complex which severs microtubules in an ATP-dependent manner. May act to target the enzymatic subunit of this complex to sites of action such as the centrosome. Microtubule severing may promote rapid reorganization of cellular microtubule arrays and the release of microtubules from the centrosome following nucleation.</text>
</comment>
<feature type="repeat" description="WD" evidence="8">
    <location>
        <begin position="141"/>
        <end position="182"/>
    </location>
</feature>
<dbReference type="Gene3D" id="2.130.10.10">
    <property type="entry name" value="YVTN repeat-like/Quinoprotein amine dehydrogenase"/>
    <property type="match status" value="2"/>
</dbReference>
<dbReference type="Proteomes" id="UP000594454">
    <property type="component" value="Chromosome 5"/>
</dbReference>
<gene>
    <name evidence="7" type="primary">KATNB1</name>
    <name evidence="11" type="ORF">HERILL_LOCUS12790</name>
</gene>
<feature type="repeat" description="WD" evidence="8">
    <location>
        <begin position="14"/>
        <end position="55"/>
    </location>
</feature>
<dbReference type="SUPFAM" id="SSF50978">
    <property type="entry name" value="WD40 repeat-like"/>
    <property type="match status" value="1"/>
</dbReference>
<keyword evidence="6 7" id="KW-0206">Cytoskeleton</keyword>
<dbReference type="OMA" id="TYADIPN"/>
<comment type="subunit">
    <text evidence="7">Interacts with KATNA1. This interaction enhances the microtubule binding and severing activity of KATNA1 and also targets this activity to the centrosome.</text>
</comment>
<evidence type="ECO:0000256" key="4">
    <source>
        <dbReference type="ARBA" id="ARBA00022701"/>
    </source>
</evidence>
<feature type="compositionally biased region" description="Low complexity" evidence="9">
    <location>
        <begin position="530"/>
        <end position="545"/>
    </location>
</feature>
<dbReference type="InParanoid" id="A0A7R8V0B2"/>
<dbReference type="GO" id="GO:0051301">
    <property type="term" value="P:cell division"/>
    <property type="evidence" value="ECO:0007669"/>
    <property type="project" value="UniProtKB-KW"/>
</dbReference>
<reference evidence="11 12" key="1">
    <citation type="submission" date="2020-11" db="EMBL/GenBank/DDBJ databases">
        <authorList>
            <person name="Wallbank WR R."/>
            <person name="Pardo Diaz C."/>
            <person name="Kozak K."/>
            <person name="Martin S."/>
            <person name="Jiggins C."/>
            <person name="Moest M."/>
            <person name="Warren A I."/>
            <person name="Generalovic N T."/>
            <person name="Byers J.R.P. K."/>
            <person name="Montejo-Kovacevich G."/>
            <person name="Yen C E."/>
        </authorList>
    </citation>
    <scope>NUCLEOTIDE SEQUENCE [LARGE SCALE GENOMIC DNA]</scope>
</reference>
<evidence type="ECO:0000256" key="7">
    <source>
        <dbReference type="HAMAP-Rule" id="MF_03022"/>
    </source>
</evidence>
<dbReference type="FunFam" id="2.130.10.10:FF:000462">
    <property type="entry name" value="Katanin p80 WD40 repeat-containing subunit B1"/>
    <property type="match status" value="1"/>
</dbReference>
<dbReference type="Pfam" id="PF13925">
    <property type="entry name" value="Katanin_con80"/>
    <property type="match status" value="1"/>
</dbReference>
<dbReference type="GO" id="GO:0051013">
    <property type="term" value="P:microtubule severing"/>
    <property type="evidence" value="ECO:0007669"/>
    <property type="project" value="UniProtKB-UniRule"/>
</dbReference>
<dbReference type="PRINTS" id="PR00320">
    <property type="entry name" value="GPROTEINBRPT"/>
</dbReference>
<keyword evidence="7" id="KW-0132">Cell division</keyword>
<dbReference type="PROSITE" id="PS50082">
    <property type="entry name" value="WD_REPEATS_2"/>
    <property type="match status" value="5"/>
</dbReference>
<dbReference type="GO" id="GO:0007019">
    <property type="term" value="P:microtubule depolymerization"/>
    <property type="evidence" value="ECO:0007669"/>
    <property type="project" value="TreeGrafter"/>
</dbReference>
<keyword evidence="12" id="KW-1185">Reference proteome</keyword>
<dbReference type="PROSITE" id="PS50294">
    <property type="entry name" value="WD_REPEATS_REGION"/>
    <property type="match status" value="3"/>
</dbReference>
<keyword evidence="3 8" id="KW-0853">WD repeat</keyword>
<keyword evidence="7" id="KW-0498">Mitosis</keyword>
<keyword evidence="2 7" id="KW-0963">Cytoplasm</keyword>
<organism evidence="11 12">
    <name type="scientific">Hermetia illucens</name>
    <name type="common">Black soldier fly</name>
    <dbReference type="NCBI Taxonomy" id="343691"/>
    <lineage>
        <taxon>Eukaryota</taxon>
        <taxon>Metazoa</taxon>
        <taxon>Ecdysozoa</taxon>
        <taxon>Arthropoda</taxon>
        <taxon>Hexapoda</taxon>
        <taxon>Insecta</taxon>
        <taxon>Pterygota</taxon>
        <taxon>Neoptera</taxon>
        <taxon>Endopterygota</taxon>
        <taxon>Diptera</taxon>
        <taxon>Brachycera</taxon>
        <taxon>Stratiomyomorpha</taxon>
        <taxon>Stratiomyidae</taxon>
        <taxon>Hermetiinae</taxon>
        <taxon>Hermetia</taxon>
    </lineage>
</organism>
<dbReference type="GO" id="GO:0000922">
    <property type="term" value="C:spindle pole"/>
    <property type="evidence" value="ECO:0007669"/>
    <property type="project" value="UniProtKB-SubCell"/>
</dbReference>
<dbReference type="FunCoup" id="A0A7R8V0B2">
    <property type="interactions" value="536"/>
</dbReference>
<feature type="compositionally biased region" description="Polar residues" evidence="9">
    <location>
        <begin position="511"/>
        <end position="520"/>
    </location>
</feature>
<keyword evidence="5" id="KW-0677">Repeat</keyword>
<evidence type="ECO:0000313" key="12">
    <source>
        <dbReference type="Proteomes" id="UP000594454"/>
    </source>
</evidence>
<evidence type="ECO:0000313" key="11">
    <source>
        <dbReference type="EMBL" id="CAD7090298.1"/>
    </source>
</evidence>
<dbReference type="InterPro" id="IPR036322">
    <property type="entry name" value="WD40_repeat_dom_sf"/>
</dbReference>
<sequence>MALARKLTVKIYEIKAHTEKVTCLDLGETGRVLVTGGQDRNVNLWAIGEEKCFMSLTGHNGGIDCVRFAYNDDFVYSADDIGIIRRWDLNAQTICSTLNGHMKSVKTLDFNPSGEYVVSGSNDTTVRLWDVRNQNKCIKKYRGHVGYVNSVKFSPDGLWIASAGAEGSIIIWDIRESKQIAQFTERSSPVTCIQFHPFEFLLAAGRQDGTVCLYDLENMQLISKTDKMGSTNGHSVKCIMFSDNGECLFVGTAAGISVIGWEPDREFDHVESTWTNLGDMKICKRKLICGSYEKENVSINALSIDRVFPFYNPSNTPFSHNQSSRKSFSRGSQKIRLSIGTNSTLKPHDEIVESGSSIEGGLSSPSLSIEMVDEPLEYPKGNNGMSFSYLGTSKVDPYYMNANIYPKDTVLEGPSSLKMPGEPDLYRFDKHANSFTNDLDYYPLDNSTHIISNYDEAEKEDFTVNSAQQPDYAPKMGNTANAKLAPPRSRPTVRPQRRTSPTGHKPPPQRKLSNMTSLSTVDLHKMEYSSTTTTTTKRQTNQTNSKLRRQDSLQNKENNQKDRNITVQIITKPPTRSKTALDLRAPPRESVVPKANRISYTTDDTSEIQMLSSYHEQIYQELSNRYATLQLIRNSTKSQDIVGALKQSLKISGRSVFVDLLGAILEKTSTWNLDMCLLLLPEIYELLQSQHKFHYNRACDTLRVILSNFLPTIQENIDPWSAGSLGVDITREERQRKCVECQQWLLRIRMIPENHEMGSTLTQLQNMIVGI</sequence>
<dbReference type="InterPro" id="IPR020472">
    <property type="entry name" value="WD40_PAC1"/>
</dbReference>
<dbReference type="CDD" id="cd00200">
    <property type="entry name" value="WD40"/>
    <property type="match status" value="1"/>
</dbReference>
<dbReference type="PROSITE" id="PS00678">
    <property type="entry name" value="WD_REPEATS_1"/>
    <property type="match status" value="1"/>
</dbReference>
<evidence type="ECO:0000256" key="8">
    <source>
        <dbReference type="PROSITE-ProRule" id="PRU00221"/>
    </source>
</evidence>
<dbReference type="GO" id="GO:0005737">
    <property type="term" value="C:cytoplasm"/>
    <property type="evidence" value="ECO:0007669"/>
    <property type="project" value="UniProtKB-SubCell"/>
</dbReference>
<evidence type="ECO:0000259" key="10">
    <source>
        <dbReference type="Pfam" id="PF13925"/>
    </source>
</evidence>
<evidence type="ECO:0000256" key="6">
    <source>
        <dbReference type="ARBA" id="ARBA00023212"/>
    </source>
</evidence>
<dbReference type="OrthoDB" id="10251605at2759"/>
<evidence type="ECO:0000256" key="3">
    <source>
        <dbReference type="ARBA" id="ARBA00022574"/>
    </source>
</evidence>
<dbReference type="Pfam" id="PF00400">
    <property type="entry name" value="WD40"/>
    <property type="match status" value="5"/>
</dbReference>
<dbReference type="InterPro" id="IPR015943">
    <property type="entry name" value="WD40/YVTN_repeat-like_dom_sf"/>
</dbReference>
<feature type="region of interest" description="Disordered" evidence="9">
    <location>
        <begin position="468"/>
        <end position="565"/>
    </location>
</feature>
<dbReference type="PANTHER" id="PTHR19845:SF0">
    <property type="entry name" value="KATANIN P80 WD40 REPEAT-CONTAINING SUBUNIT B1"/>
    <property type="match status" value="1"/>
</dbReference>
<dbReference type="HAMAP" id="MF_03022">
    <property type="entry name" value="Katanin_p80_B1"/>
    <property type="match status" value="1"/>
</dbReference>
<keyword evidence="4 7" id="KW-0493">Microtubule</keyword>
<evidence type="ECO:0000256" key="2">
    <source>
        <dbReference type="ARBA" id="ARBA00022490"/>
    </source>
</evidence>
<evidence type="ECO:0000256" key="5">
    <source>
        <dbReference type="ARBA" id="ARBA00022737"/>
    </source>
</evidence>
<dbReference type="GO" id="GO:0008017">
    <property type="term" value="F:microtubule binding"/>
    <property type="evidence" value="ECO:0007669"/>
    <property type="project" value="UniProtKB-UniRule"/>
</dbReference>
<dbReference type="InterPro" id="IPR026962">
    <property type="entry name" value="KTNB1"/>
</dbReference>
<keyword evidence="7" id="KW-0131">Cell cycle</keyword>